<dbReference type="PANTHER" id="PTHR30408">
    <property type="entry name" value="TYPE-1 RESTRICTION ENZYME ECOKI SPECIFICITY PROTEIN"/>
    <property type="match status" value="1"/>
</dbReference>
<evidence type="ECO:0000313" key="5">
    <source>
        <dbReference type="EMBL" id="KLU02280.1"/>
    </source>
</evidence>
<dbReference type="EC" id="3.1.21.3" evidence="5"/>
<dbReference type="InterPro" id="IPR052021">
    <property type="entry name" value="Type-I_RS_S_subunit"/>
</dbReference>
<dbReference type="InterPro" id="IPR044946">
    <property type="entry name" value="Restrct_endonuc_typeI_TRD_sf"/>
</dbReference>
<reference evidence="5" key="1">
    <citation type="submission" date="2015-05" db="EMBL/GenBank/DDBJ databases">
        <title>Permanent draft genome of Rhodopirellula islandicus K833.</title>
        <authorList>
            <person name="Kizina J."/>
            <person name="Richter M."/>
            <person name="Glockner F.O."/>
            <person name="Harder J."/>
        </authorList>
    </citation>
    <scope>NUCLEOTIDE SEQUENCE [LARGE SCALE GENOMIC DNA]</scope>
    <source>
        <strain evidence="5">K833</strain>
    </source>
</reference>
<dbReference type="PANTHER" id="PTHR30408:SF13">
    <property type="entry name" value="TYPE I RESTRICTION ENZYME HINDI SPECIFICITY SUBUNIT"/>
    <property type="match status" value="1"/>
</dbReference>
<dbReference type="Proteomes" id="UP000036367">
    <property type="component" value="Unassembled WGS sequence"/>
</dbReference>
<evidence type="ECO:0000313" key="6">
    <source>
        <dbReference type="Proteomes" id="UP000036367"/>
    </source>
</evidence>
<dbReference type="EMBL" id="LECT01000044">
    <property type="protein sequence ID" value="KLU02280.1"/>
    <property type="molecule type" value="Genomic_DNA"/>
</dbReference>
<dbReference type="GO" id="GO:0009307">
    <property type="term" value="P:DNA restriction-modification system"/>
    <property type="evidence" value="ECO:0007669"/>
    <property type="project" value="UniProtKB-KW"/>
</dbReference>
<evidence type="ECO:0000256" key="2">
    <source>
        <dbReference type="ARBA" id="ARBA00022747"/>
    </source>
</evidence>
<dbReference type="PATRIC" id="fig|595434.4.peg.5080"/>
<dbReference type="InterPro" id="IPR000055">
    <property type="entry name" value="Restrct_endonuc_typeI_TRD"/>
</dbReference>
<keyword evidence="5" id="KW-0378">Hydrolase</keyword>
<keyword evidence="6" id="KW-1185">Reference proteome</keyword>
<organism evidence="5 6">
    <name type="scientific">Rhodopirellula islandica</name>
    <dbReference type="NCBI Taxonomy" id="595434"/>
    <lineage>
        <taxon>Bacteria</taxon>
        <taxon>Pseudomonadati</taxon>
        <taxon>Planctomycetota</taxon>
        <taxon>Planctomycetia</taxon>
        <taxon>Pirellulales</taxon>
        <taxon>Pirellulaceae</taxon>
        <taxon>Rhodopirellula</taxon>
    </lineage>
</organism>
<evidence type="ECO:0000256" key="1">
    <source>
        <dbReference type="ARBA" id="ARBA00010923"/>
    </source>
</evidence>
<dbReference type="Pfam" id="PF01420">
    <property type="entry name" value="Methylase_S"/>
    <property type="match status" value="1"/>
</dbReference>
<evidence type="ECO:0000256" key="3">
    <source>
        <dbReference type="ARBA" id="ARBA00023125"/>
    </source>
</evidence>
<dbReference type="GO" id="GO:0003677">
    <property type="term" value="F:DNA binding"/>
    <property type="evidence" value="ECO:0007669"/>
    <property type="project" value="UniProtKB-KW"/>
</dbReference>
<keyword evidence="3" id="KW-0238">DNA-binding</keyword>
<comment type="caution">
    <text evidence="5">The sequence shown here is derived from an EMBL/GenBank/DDBJ whole genome shotgun (WGS) entry which is preliminary data.</text>
</comment>
<accession>A0A0J1B639</accession>
<dbReference type="AlphaFoldDB" id="A0A0J1B639"/>
<proteinExistence type="inferred from homology"/>
<gene>
    <name evidence="5" type="ORF">RISK_005346</name>
</gene>
<keyword evidence="2" id="KW-0680">Restriction system</keyword>
<dbReference type="STRING" id="595434.RISK_005346"/>
<protein>
    <submittedName>
        <fullName evidence="5">Type I restriction-modification system, specificity subunit S</fullName>
        <ecNumber evidence="5">3.1.21.3</ecNumber>
    </submittedName>
</protein>
<name>A0A0J1B639_RHOIS</name>
<dbReference type="GO" id="GO:0009035">
    <property type="term" value="F:type I site-specific deoxyribonuclease activity"/>
    <property type="evidence" value="ECO:0007669"/>
    <property type="project" value="UniProtKB-EC"/>
</dbReference>
<sequence length="409" mass="46138">MVEDHIRPELSERVQTKLARPLDVAFISKGTVGRVGMLRPGQPEVVFSPQVCYWRSLDYNEINPRFLFYLMTSHEFQSELHAVMTHGSMAADYVSLADQRNFDLTFPPIETQNTIASILGALDDKIELNRRMNATLESLARAIFKSWFVDFDPVKINAGQMPEDGHDPKVLDLFPSTFQDSDLGPIPEGWEPCVFDDLIDFVIGGDWGKETFRDDFVEEVRCIRGADIPDLQDGGVGKMPTRFIKSNSLKKRSLLAGSLAFEISGGSPTQSTGRPVLITQTFLDRIPTPVTCSNFCRFIRLKKSVSPFYVYTMLRWLYDRDEFLQYENGTTGIKNLAFKLFASTHQLLSPPEEVMQEFDRVAAGYYEMIARHGAQSQELARLRYTLLPQLLSGELPVPAALTATEEALA</sequence>
<feature type="domain" description="Type I restriction modification DNA specificity" evidence="4">
    <location>
        <begin position="23"/>
        <end position="137"/>
    </location>
</feature>
<evidence type="ECO:0000259" key="4">
    <source>
        <dbReference type="Pfam" id="PF01420"/>
    </source>
</evidence>
<dbReference type="Gene3D" id="3.90.220.20">
    <property type="entry name" value="DNA methylase specificity domains"/>
    <property type="match status" value="2"/>
</dbReference>
<dbReference type="SUPFAM" id="SSF116734">
    <property type="entry name" value="DNA methylase specificity domain"/>
    <property type="match status" value="2"/>
</dbReference>
<comment type="similarity">
    <text evidence="1">Belongs to the type-I restriction system S methylase family.</text>
</comment>